<sequence>MFGGYQPSFEQQRMQALVEQKQMKDFMRLYSTLVSRCFDDCVHDFNSKVLSENETSCVNKCTLKFMKMNERIGQRFAEENQKLMEEQAKQSR</sequence>
<gene>
    <name evidence="1" type="primary">TIM9</name>
    <name evidence="1" type="ORF">EV182_001688</name>
</gene>
<proteinExistence type="predicted"/>
<evidence type="ECO:0000313" key="2">
    <source>
        <dbReference type="Proteomes" id="UP001145114"/>
    </source>
</evidence>
<accession>A0ACC1HGS7</accession>
<protein>
    <submittedName>
        <fullName evidence="1">Protein transporter tim9</fullName>
    </submittedName>
</protein>
<name>A0ACC1HGS7_9FUNG</name>
<organism evidence="1 2">
    <name type="scientific">Spiromyces aspiralis</name>
    <dbReference type="NCBI Taxonomy" id="68401"/>
    <lineage>
        <taxon>Eukaryota</taxon>
        <taxon>Fungi</taxon>
        <taxon>Fungi incertae sedis</taxon>
        <taxon>Zoopagomycota</taxon>
        <taxon>Kickxellomycotina</taxon>
        <taxon>Kickxellomycetes</taxon>
        <taxon>Kickxellales</taxon>
        <taxon>Kickxellaceae</taxon>
        <taxon>Spiromyces</taxon>
    </lineage>
</organism>
<keyword evidence="2" id="KW-1185">Reference proteome</keyword>
<evidence type="ECO:0000313" key="1">
    <source>
        <dbReference type="EMBL" id="KAJ1675225.1"/>
    </source>
</evidence>
<dbReference type="Proteomes" id="UP001145114">
    <property type="component" value="Unassembled WGS sequence"/>
</dbReference>
<reference evidence="1" key="1">
    <citation type="submission" date="2022-06" db="EMBL/GenBank/DDBJ databases">
        <title>Phylogenomic reconstructions and comparative analyses of Kickxellomycotina fungi.</title>
        <authorList>
            <person name="Reynolds N.K."/>
            <person name="Stajich J.E."/>
            <person name="Barry K."/>
            <person name="Grigoriev I.V."/>
            <person name="Crous P."/>
            <person name="Smith M.E."/>
        </authorList>
    </citation>
    <scope>NUCLEOTIDE SEQUENCE</scope>
    <source>
        <strain evidence="1">RSA 2271</strain>
    </source>
</reference>
<dbReference type="EMBL" id="JAMZIH010005415">
    <property type="protein sequence ID" value="KAJ1675225.1"/>
    <property type="molecule type" value="Genomic_DNA"/>
</dbReference>
<comment type="caution">
    <text evidence="1">The sequence shown here is derived from an EMBL/GenBank/DDBJ whole genome shotgun (WGS) entry which is preliminary data.</text>
</comment>